<keyword evidence="5" id="KW-1185">Reference proteome</keyword>
<evidence type="ECO:0000256" key="2">
    <source>
        <dbReference type="SAM" id="Phobius"/>
    </source>
</evidence>
<keyword evidence="2" id="KW-0472">Membrane</keyword>
<dbReference type="InterPro" id="IPR013087">
    <property type="entry name" value="Znf_C2H2_type"/>
</dbReference>
<dbReference type="AlphaFoldDB" id="A0A7R9QC62"/>
<accession>A0A7R9QC62</accession>
<dbReference type="OrthoDB" id="4737882at2759"/>
<keyword evidence="2" id="KW-0812">Transmembrane</keyword>
<protein>
    <recommendedName>
        <fullName evidence="3">C2H2-type domain-containing protein</fullName>
    </recommendedName>
</protein>
<sequence>MSDTDADHHKRIRSPVLPQYVEVFDTESKDRYQTLTQKIPLVSLMSSSVDTNKMTSTELRLRRWFKCTQFEGKCFATRNTCHQFLAHLADKHPDTRLFCLYCSPISGPDPKKYFTHEKLVEHIRSEHCYRQYQCNLCLYRSISVEHIVIHQQSVHSRNFEVTVAQTETDEESHKDTTPHNQQTIKECKVIECTQLADTAVPDADHYFENYKHKRLNGELNAYQCLYCPYLDTSKEELYAHCVAAHPDFPILIYTGINARHSVNGDKDDNEMSEAIMKSKTAKKRSFDESFSDSDVTTNGVVDTYEFDIWTESEDEDMLLSEDDLSSDGLVSEEAVAAEPAPKRQRTEPDSSSRHRIQDILRSGTPAFVANRTLRQSYYLAAALSALLALYFSAVVLRLLSAVECSDQQNDVNSVSTKPSAIIYDRVEKLSRVKCIPSLNIDWNLLNYKLIWGIDYTRDIRRHTLLLTKADLRRHLDKIISTLMAIQDKKDCLSTSSAKDLIDAINHLKNRIDNNLNLSVLFNSRTLHDNLDEFLQLCLRIAGKIGAILLVTKDEFLMDLNDSTPVLKDRLCYGVNNRQLKL</sequence>
<keyword evidence="2" id="KW-1133">Transmembrane helix</keyword>
<feature type="compositionally biased region" description="Basic and acidic residues" evidence="1">
    <location>
        <begin position="340"/>
        <end position="355"/>
    </location>
</feature>
<dbReference type="EMBL" id="CAJPVJ010000388">
    <property type="protein sequence ID" value="CAG2162296.1"/>
    <property type="molecule type" value="Genomic_DNA"/>
</dbReference>
<organism evidence="4">
    <name type="scientific">Oppiella nova</name>
    <dbReference type="NCBI Taxonomy" id="334625"/>
    <lineage>
        <taxon>Eukaryota</taxon>
        <taxon>Metazoa</taxon>
        <taxon>Ecdysozoa</taxon>
        <taxon>Arthropoda</taxon>
        <taxon>Chelicerata</taxon>
        <taxon>Arachnida</taxon>
        <taxon>Acari</taxon>
        <taxon>Acariformes</taxon>
        <taxon>Sarcoptiformes</taxon>
        <taxon>Oribatida</taxon>
        <taxon>Brachypylina</taxon>
        <taxon>Oppioidea</taxon>
        <taxon>Oppiidae</taxon>
        <taxon>Oppiella</taxon>
    </lineage>
</organism>
<feature type="transmembrane region" description="Helical" evidence="2">
    <location>
        <begin position="377"/>
        <end position="399"/>
    </location>
</feature>
<evidence type="ECO:0000256" key="1">
    <source>
        <dbReference type="SAM" id="MobiDB-lite"/>
    </source>
</evidence>
<feature type="domain" description="C2H2-type" evidence="3">
    <location>
        <begin position="222"/>
        <end position="245"/>
    </location>
</feature>
<dbReference type="SMART" id="SM00355">
    <property type="entry name" value="ZnF_C2H2"/>
    <property type="match status" value="3"/>
</dbReference>
<gene>
    <name evidence="4" type="ORF">ONB1V03_LOCUS1894</name>
</gene>
<proteinExistence type="predicted"/>
<name>A0A7R9QC62_9ACAR</name>
<dbReference type="EMBL" id="OC915213">
    <property type="protein sequence ID" value="CAD7639283.1"/>
    <property type="molecule type" value="Genomic_DNA"/>
</dbReference>
<feature type="region of interest" description="Disordered" evidence="1">
    <location>
        <begin position="332"/>
        <end position="355"/>
    </location>
</feature>
<evidence type="ECO:0000313" key="4">
    <source>
        <dbReference type="EMBL" id="CAD7639283.1"/>
    </source>
</evidence>
<evidence type="ECO:0000259" key="3">
    <source>
        <dbReference type="SMART" id="SM00355"/>
    </source>
</evidence>
<feature type="domain" description="C2H2-type" evidence="3">
    <location>
        <begin position="132"/>
        <end position="155"/>
    </location>
</feature>
<dbReference type="Proteomes" id="UP000728032">
    <property type="component" value="Unassembled WGS sequence"/>
</dbReference>
<evidence type="ECO:0000313" key="5">
    <source>
        <dbReference type="Proteomes" id="UP000728032"/>
    </source>
</evidence>
<feature type="domain" description="C2H2-type" evidence="3">
    <location>
        <begin position="97"/>
        <end position="127"/>
    </location>
</feature>
<reference evidence="4" key="1">
    <citation type="submission" date="2020-11" db="EMBL/GenBank/DDBJ databases">
        <authorList>
            <person name="Tran Van P."/>
        </authorList>
    </citation>
    <scope>NUCLEOTIDE SEQUENCE</scope>
</reference>